<keyword evidence="4" id="KW-1185">Reference proteome</keyword>
<dbReference type="Proteomes" id="UP001152797">
    <property type="component" value="Unassembled WGS sequence"/>
</dbReference>
<name>A0A9P1D8V3_9DINO</name>
<dbReference type="AlphaFoldDB" id="A0A9P1D8V3"/>
<evidence type="ECO:0000313" key="4">
    <source>
        <dbReference type="Proteomes" id="UP001152797"/>
    </source>
</evidence>
<evidence type="ECO:0000313" key="1">
    <source>
        <dbReference type="EMBL" id="CAI4004768.1"/>
    </source>
</evidence>
<dbReference type="EMBL" id="CAMXCT010004913">
    <property type="protein sequence ID" value="CAI4010776.1"/>
    <property type="molecule type" value="Genomic_DNA"/>
</dbReference>
<evidence type="ECO:0000313" key="2">
    <source>
        <dbReference type="EMBL" id="CAI4010776.1"/>
    </source>
</evidence>
<dbReference type="EMBL" id="CAMXCT030004913">
    <property type="protein sequence ID" value="CAL4798088.1"/>
    <property type="molecule type" value="Genomic_DNA"/>
</dbReference>
<reference evidence="3" key="2">
    <citation type="submission" date="2024-04" db="EMBL/GenBank/DDBJ databases">
        <authorList>
            <person name="Chen Y."/>
            <person name="Shah S."/>
            <person name="Dougan E. K."/>
            <person name="Thang M."/>
            <person name="Chan C."/>
        </authorList>
    </citation>
    <scope>NUCLEOTIDE SEQUENCE [LARGE SCALE GENOMIC DNA]</scope>
</reference>
<dbReference type="EMBL" id="CAMXCT020004913">
    <property type="protein sequence ID" value="CAL1164151.1"/>
    <property type="molecule type" value="Genomic_DNA"/>
</dbReference>
<evidence type="ECO:0000313" key="3">
    <source>
        <dbReference type="EMBL" id="CAL1158143.1"/>
    </source>
</evidence>
<dbReference type="EMBL" id="CAMXCT020003491">
    <property type="protein sequence ID" value="CAL1158143.1"/>
    <property type="molecule type" value="Genomic_DNA"/>
</dbReference>
<organism evidence="1">
    <name type="scientific">Cladocopium goreaui</name>
    <dbReference type="NCBI Taxonomy" id="2562237"/>
    <lineage>
        <taxon>Eukaryota</taxon>
        <taxon>Sar</taxon>
        <taxon>Alveolata</taxon>
        <taxon>Dinophyceae</taxon>
        <taxon>Suessiales</taxon>
        <taxon>Symbiodiniaceae</taxon>
        <taxon>Cladocopium</taxon>
    </lineage>
</organism>
<dbReference type="EMBL" id="CAMXCT030003491">
    <property type="protein sequence ID" value="CAL4792080.1"/>
    <property type="molecule type" value="Genomic_DNA"/>
</dbReference>
<protein>
    <submittedName>
        <fullName evidence="1">Uncharacterized protein</fullName>
    </submittedName>
</protein>
<proteinExistence type="predicted"/>
<gene>
    <name evidence="1" type="ORF">C1SCF055_LOCUS30539</name>
    <name evidence="2" type="ORF">C1SCF055_LOCUS36011</name>
</gene>
<sequence>MGQIFLTDILEEGDFLSERRKLLRHRAGLTDKDRKKVPKFEFIMVDSKKASISSRVESDLNFSTVLQYLASFAHDLPQPVEVKEALTWASLHYRLNPWKEHIFHEAWAQTEGGLLRGAAAYCMDRFQRYTCSRPGYTVLNWGYEFGVSFPLEHGNSH</sequence>
<accession>A0A9P1D8V3</accession>
<dbReference type="EMBL" id="CAMXCT010003491">
    <property type="protein sequence ID" value="CAI4004768.1"/>
    <property type="molecule type" value="Genomic_DNA"/>
</dbReference>
<comment type="caution">
    <text evidence="1">The sequence shown here is derived from an EMBL/GenBank/DDBJ whole genome shotgun (WGS) entry which is preliminary data.</text>
</comment>
<reference evidence="1" key="1">
    <citation type="submission" date="2022-10" db="EMBL/GenBank/DDBJ databases">
        <authorList>
            <person name="Chen Y."/>
            <person name="Dougan E. K."/>
            <person name="Chan C."/>
            <person name="Rhodes N."/>
            <person name="Thang M."/>
        </authorList>
    </citation>
    <scope>NUCLEOTIDE SEQUENCE</scope>
</reference>